<keyword evidence="3" id="KW-1185">Reference proteome</keyword>
<gene>
    <name evidence="2" type="ORF">B0H17DRAFT_911467</name>
</gene>
<feature type="non-terminal residue" evidence="2">
    <location>
        <position position="129"/>
    </location>
</feature>
<dbReference type="Pfam" id="PF20209">
    <property type="entry name" value="DUF6570"/>
    <property type="match status" value="1"/>
</dbReference>
<organism evidence="2 3">
    <name type="scientific">Mycena rosella</name>
    <name type="common">Pink bonnet</name>
    <name type="synonym">Agaricus rosellus</name>
    <dbReference type="NCBI Taxonomy" id="1033263"/>
    <lineage>
        <taxon>Eukaryota</taxon>
        <taxon>Fungi</taxon>
        <taxon>Dikarya</taxon>
        <taxon>Basidiomycota</taxon>
        <taxon>Agaricomycotina</taxon>
        <taxon>Agaricomycetes</taxon>
        <taxon>Agaricomycetidae</taxon>
        <taxon>Agaricales</taxon>
        <taxon>Marasmiineae</taxon>
        <taxon>Mycenaceae</taxon>
        <taxon>Mycena</taxon>
    </lineage>
</organism>
<evidence type="ECO:0000313" key="2">
    <source>
        <dbReference type="EMBL" id="KAJ7668137.1"/>
    </source>
</evidence>
<reference evidence="2" key="1">
    <citation type="submission" date="2023-03" db="EMBL/GenBank/DDBJ databases">
        <title>Massive genome expansion in bonnet fungi (Mycena s.s.) driven by repeated elements and novel gene families across ecological guilds.</title>
        <authorList>
            <consortium name="Lawrence Berkeley National Laboratory"/>
            <person name="Harder C.B."/>
            <person name="Miyauchi S."/>
            <person name="Viragh M."/>
            <person name="Kuo A."/>
            <person name="Thoen E."/>
            <person name="Andreopoulos B."/>
            <person name="Lu D."/>
            <person name="Skrede I."/>
            <person name="Drula E."/>
            <person name="Henrissat B."/>
            <person name="Morin E."/>
            <person name="Kohler A."/>
            <person name="Barry K."/>
            <person name="LaButti K."/>
            <person name="Morin E."/>
            <person name="Salamov A."/>
            <person name="Lipzen A."/>
            <person name="Mereny Z."/>
            <person name="Hegedus B."/>
            <person name="Baldrian P."/>
            <person name="Stursova M."/>
            <person name="Weitz H."/>
            <person name="Taylor A."/>
            <person name="Grigoriev I.V."/>
            <person name="Nagy L.G."/>
            <person name="Martin F."/>
            <person name="Kauserud H."/>
        </authorList>
    </citation>
    <scope>NUCLEOTIDE SEQUENCE</scope>
    <source>
        <strain evidence="2">CBHHK067</strain>
    </source>
</reference>
<evidence type="ECO:0000259" key="1">
    <source>
        <dbReference type="Pfam" id="PF20209"/>
    </source>
</evidence>
<sequence length="129" mass="14491">DEGVQQTHLVDDEYDEFFGDGSDLTDAGLGDSALPVNEAELLKKFDEALDAIKIQTCPCCREEGFHINLKASGYCSRCHGDKRDIRQWSDANKVNPSTERPACLKNLTDMEEMLIARVKPVMQVRWTKG</sequence>
<protein>
    <recommendedName>
        <fullName evidence="1">DUF6570 domain-containing protein</fullName>
    </recommendedName>
</protein>
<dbReference type="Proteomes" id="UP001221757">
    <property type="component" value="Unassembled WGS sequence"/>
</dbReference>
<dbReference type="EMBL" id="JARKIE010000197">
    <property type="protein sequence ID" value="KAJ7668137.1"/>
    <property type="molecule type" value="Genomic_DNA"/>
</dbReference>
<proteinExistence type="predicted"/>
<feature type="domain" description="DUF6570" evidence="1">
    <location>
        <begin position="83"/>
        <end position="125"/>
    </location>
</feature>
<accession>A0AAD7G981</accession>
<feature type="non-terminal residue" evidence="2">
    <location>
        <position position="1"/>
    </location>
</feature>
<dbReference type="AlphaFoldDB" id="A0AAD7G981"/>
<comment type="caution">
    <text evidence="2">The sequence shown here is derived from an EMBL/GenBank/DDBJ whole genome shotgun (WGS) entry which is preliminary data.</text>
</comment>
<name>A0AAD7G981_MYCRO</name>
<evidence type="ECO:0000313" key="3">
    <source>
        <dbReference type="Proteomes" id="UP001221757"/>
    </source>
</evidence>
<dbReference type="InterPro" id="IPR046700">
    <property type="entry name" value="DUF6570"/>
</dbReference>